<dbReference type="EMBL" id="BDHI01000014">
    <property type="protein sequence ID" value="GCB21822.1"/>
    <property type="molecule type" value="Genomic_DNA"/>
</dbReference>
<proteinExistence type="predicted"/>
<dbReference type="Proteomes" id="UP000286921">
    <property type="component" value="Unassembled WGS sequence"/>
</dbReference>
<reference evidence="2 3" key="1">
    <citation type="submission" date="2016-09" db="EMBL/GenBank/DDBJ databases">
        <title>Aspergillus awamori IFM 58123T.</title>
        <authorList>
            <person name="Kusuya Y."/>
            <person name="Shimizu M."/>
            <person name="Takahashi H."/>
            <person name="Yaguchi T."/>
        </authorList>
    </citation>
    <scope>NUCLEOTIDE SEQUENCE [LARGE SCALE GENOMIC DNA]</scope>
    <source>
        <strain evidence="2 3">IFM 58123</strain>
    </source>
</reference>
<accession>A0A401KRF3</accession>
<evidence type="ECO:0000256" key="1">
    <source>
        <dbReference type="SAM" id="MobiDB-lite"/>
    </source>
</evidence>
<protein>
    <submittedName>
        <fullName evidence="2">Uncharacterized protein</fullName>
    </submittedName>
</protein>
<evidence type="ECO:0000313" key="3">
    <source>
        <dbReference type="Proteomes" id="UP000286921"/>
    </source>
</evidence>
<dbReference type="AlphaFoldDB" id="A0A401KRF3"/>
<comment type="caution">
    <text evidence="2">The sequence shown here is derived from an EMBL/GenBank/DDBJ whole genome shotgun (WGS) entry which is preliminary data.</text>
</comment>
<evidence type="ECO:0000313" key="2">
    <source>
        <dbReference type="EMBL" id="GCB21822.1"/>
    </source>
</evidence>
<feature type="compositionally biased region" description="Basic and acidic residues" evidence="1">
    <location>
        <begin position="44"/>
        <end position="55"/>
    </location>
</feature>
<name>A0A401KRF3_ASPAW</name>
<sequence>MTEPLAVSFRLDSDNAAGVDFPSPSRMDTDSNCSSEDGMNIDASHARHPEQRSSDNDCSGGGLRLVSDAQKNMIMKHAGI</sequence>
<feature type="region of interest" description="Disordered" evidence="1">
    <location>
        <begin position="1"/>
        <end position="63"/>
    </location>
</feature>
<gene>
    <name evidence="2" type="ORF">AAWM_04707</name>
</gene>
<organism evidence="2 3">
    <name type="scientific">Aspergillus awamori</name>
    <name type="common">Black koji mold</name>
    <dbReference type="NCBI Taxonomy" id="105351"/>
    <lineage>
        <taxon>Eukaryota</taxon>
        <taxon>Fungi</taxon>
        <taxon>Dikarya</taxon>
        <taxon>Ascomycota</taxon>
        <taxon>Pezizomycotina</taxon>
        <taxon>Eurotiomycetes</taxon>
        <taxon>Eurotiomycetidae</taxon>
        <taxon>Eurotiales</taxon>
        <taxon>Aspergillaceae</taxon>
        <taxon>Aspergillus</taxon>
    </lineage>
</organism>
<keyword evidence="3" id="KW-1185">Reference proteome</keyword>